<feature type="domain" description="F-box" evidence="1">
    <location>
        <begin position="75"/>
        <end position="120"/>
    </location>
</feature>
<accession>A0ABR1K473</accession>
<keyword evidence="3" id="KW-1185">Reference proteome</keyword>
<dbReference type="InterPro" id="IPR036047">
    <property type="entry name" value="F-box-like_dom_sf"/>
</dbReference>
<gene>
    <name evidence="2" type="ORF">VKT23_003618</name>
</gene>
<dbReference type="Gene3D" id="3.80.10.10">
    <property type="entry name" value="Ribonuclease Inhibitor"/>
    <property type="match status" value="1"/>
</dbReference>
<reference evidence="2 3" key="1">
    <citation type="submission" date="2024-01" db="EMBL/GenBank/DDBJ databases">
        <title>A draft genome for the cacao thread blight pathogen Marasmiellus scandens.</title>
        <authorList>
            <person name="Baruah I.K."/>
            <person name="Leung J."/>
            <person name="Bukari Y."/>
            <person name="Amoako-Attah I."/>
            <person name="Meinhardt L.W."/>
            <person name="Bailey B.A."/>
            <person name="Cohen S.P."/>
        </authorList>
    </citation>
    <scope>NUCLEOTIDE SEQUENCE [LARGE SCALE GENOMIC DNA]</scope>
    <source>
        <strain evidence="2 3">GH-19</strain>
    </source>
</reference>
<dbReference type="InterPro" id="IPR032675">
    <property type="entry name" value="LRR_dom_sf"/>
</dbReference>
<evidence type="ECO:0000259" key="1">
    <source>
        <dbReference type="PROSITE" id="PS50181"/>
    </source>
</evidence>
<dbReference type="CDD" id="cd09917">
    <property type="entry name" value="F-box_SF"/>
    <property type="match status" value="1"/>
</dbReference>
<comment type="caution">
    <text evidence="2">The sequence shown here is derived from an EMBL/GenBank/DDBJ whole genome shotgun (WGS) entry which is preliminary data.</text>
</comment>
<dbReference type="EMBL" id="JBANRG010000003">
    <property type="protein sequence ID" value="KAK7469127.1"/>
    <property type="molecule type" value="Genomic_DNA"/>
</dbReference>
<dbReference type="PROSITE" id="PS50181">
    <property type="entry name" value="FBOX"/>
    <property type="match status" value="1"/>
</dbReference>
<protein>
    <recommendedName>
        <fullName evidence="1">F-box domain-containing protein</fullName>
    </recommendedName>
</protein>
<dbReference type="InterPro" id="IPR001810">
    <property type="entry name" value="F-box_dom"/>
</dbReference>
<proteinExistence type="predicted"/>
<dbReference type="Proteomes" id="UP001498398">
    <property type="component" value="Unassembled WGS sequence"/>
</dbReference>
<dbReference type="SUPFAM" id="SSF52047">
    <property type="entry name" value="RNI-like"/>
    <property type="match status" value="1"/>
</dbReference>
<organism evidence="2 3">
    <name type="scientific">Marasmiellus scandens</name>
    <dbReference type="NCBI Taxonomy" id="2682957"/>
    <lineage>
        <taxon>Eukaryota</taxon>
        <taxon>Fungi</taxon>
        <taxon>Dikarya</taxon>
        <taxon>Basidiomycota</taxon>
        <taxon>Agaricomycotina</taxon>
        <taxon>Agaricomycetes</taxon>
        <taxon>Agaricomycetidae</taxon>
        <taxon>Agaricales</taxon>
        <taxon>Marasmiineae</taxon>
        <taxon>Omphalotaceae</taxon>
        <taxon>Marasmiellus</taxon>
    </lineage>
</organism>
<dbReference type="SUPFAM" id="SSF81383">
    <property type="entry name" value="F-box domain"/>
    <property type="match status" value="1"/>
</dbReference>
<name>A0ABR1K473_9AGAR</name>
<evidence type="ECO:0000313" key="3">
    <source>
        <dbReference type="Proteomes" id="UP001498398"/>
    </source>
</evidence>
<dbReference type="Pfam" id="PF12937">
    <property type="entry name" value="F-box-like"/>
    <property type="match status" value="1"/>
</dbReference>
<sequence>MLCLHLTSSRTHSDGLCCCLYYSTFAEFTHGHSSDQYELWNALNLPSQRPPPKTQWSSFLESILSGSFLLMTAKDDLSLRVPAEIWLELTSHLSFNTLCNLSLTCKSIKNLVQPLLFRHVYFSPTFDENKSSSAFIEEIINYLDFLSSPRFVASVQSCTIDPPTLTTPMTEEVLLVVLEGLRYFPNLRTLHLRKVTLTLNVITALRKLDMSMLNLQSSIESCMEQSVFENRLPLLEFVFDRNIPFSSNQLSTSALALFLNPTTLKMFFGAQFRAENILVALASSPRPFMSLKTVHFGVDVMSQEGLIPALAQCPTIEKVCLHQQPWDLTVCDAPEETLPSDILPNLRVYEGSHTFATFFCKYHSLKRVALKPSHSRSPKFTDPETICASLGNLGPLVESLDIPGGTLMTEHILSTISTSFPLMKSMSLNAYPFYSEPFSRITQVRHALSTAVLPIGLESISLGVKVEDDFPKQEVLDHVQLCWQACPGLQIVRIRYGRYPLSKSIVWRRSTMLAEYQKTGVMQPSIAQLRVEPICMAGTPTPCSDNL</sequence>
<evidence type="ECO:0000313" key="2">
    <source>
        <dbReference type="EMBL" id="KAK7469127.1"/>
    </source>
</evidence>